<dbReference type="Gene3D" id="2.10.310.10">
    <property type="entry name" value="Serpins superfamily"/>
    <property type="match status" value="1"/>
</dbReference>
<dbReference type="Proteomes" id="UP000031668">
    <property type="component" value="Unassembled WGS sequence"/>
</dbReference>
<dbReference type="Gene3D" id="2.30.39.10">
    <property type="entry name" value="Alpha-1-antitrypsin, domain 1"/>
    <property type="match status" value="1"/>
</dbReference>
<evidence type="ECO:0000259" key="4">
    <source>
        <dbReference type="SMART" id="SM00093"/>
    </source>
</evidence>
<dbReference type="InterPro" id="IPR023795">
    <property type="entry name" value="Serpin_CS"/>
</dbReference>
<dbReference type="GO" id="GO:0005615">
    <property type="term" value="C:extracellular space"/>
    <property type="evidence" value="ECO:0007669"/>
    <property type="project" value="InterPro"/>
</dbReference>
<feature type="region of interest" description="Disordered" evidence="3">
    <location>
        <begin position="328"/>
        <end position="403"/>
    </location>
</feature>
<dbReference type="Pfam" id="PF00079">
    <property type="entry name" value="Serpin"/>
    <property type="match status" value="1"/>
</dbReference>
<keyword evidence="6" id="KW-1185">Reference proteome</keyword>
<dbReference type="InterPro" id="IPR023796">
    <property type="entry name" value="Serpin_dom"/>
</dbReference>
<gene>
    <name evidence="5" type="ORF">RF11_08054</name>
</gene>
<comment type="caution">
    <text evidence="5">The sequence shown here is derived from an EMBL/GenBank/DDBJ whole genome shotgun (WGS) entry which is preliminary data.</text>
</comment>
<dbReference type="PANTHER" id="PTHR11461">
    <property type="entry name" value="SERINE PROTEASE INHIBITOR, SERPIN"/>
    <property type="match status" value="1"/>
</dbReference>
<dbReference type="InterPro" id="IPR042185">
    <property type="entry name" value="Serpin_sf_2"/>
</dbReference>
<dbReference type="InterPro" id="IPR042178">
    <property type="entry name" value="Serpin_sf_1"/>
</dbReference>
<dbReference type="PANTHER" id="PTHR11461:SF211">
    <property type="entry name" value="GH10112P-RELATED"/>
    <property type="match status" value="1"/>
</dbReference>
<dbReference type="InterPro" id="IPR036186">
    <property type="entry name" value="Serpin_sf"/>
</dbReference>
<evidence type="ECO:0000256" key="3">
    <source>
        <dbReference type="SAM" id="MobiDB-lite"/>
    </source>
</evidence>
<evidence type="ECO:0000313" key="5">
    <source>
        <dbReference type="EMBL" id="KII63524.1"/>
    </source>
</evidence>
<evidence type="ECO:0000313" key="6">
    <source>
        <dbReference type="Proteomes" id="UP000031668"/>
    </source>
</evidence>
<evidence type="ECO:0000256" key="2">
    <source>
        <dbReference type="RuleBase" id="RU000411"/>
    </source>
</evidence>
<dbReference type="GO" id="GO:0004867">
    <property type="term" value="F:serine-type endopeptidase inhibitor activity"/>
    <property type="evidence" value="ECO:0007669"/>
    <property type="project" value="InterPro"/>
</dbReference>
<comment type="similarity">
    <text evidence="1 2">Belongs to the serpin family.</text>
</comment>
<dbReference type="EMBL" id="JWZT01004661">
    <property type="protein sequence ID" value="KII63524.1"/>
    <property type="molecule type" value="Genomic_DNA"/>
</dbReference>
<feature type="compositionally biased region" description="Acidic residues" evidence="3">
    <location>
        <begin position="364"/>
        <end position="384"/>
    </location>
</feature>
<accession>A0A0C2MGQ6</accession>
<dbReference type="Gene3D" id="3.30.497.10">
    <property type="entry name" value="Antithrombin, subunit I, domain 2"/>
    <property type="match status" value="1"/>
</dbReference>
<dbReference type="AlphaFoldDB" id="A0A0C2MGQ6"/>
<organism evidence="5 6">
    <name type="scientific">Thelohanellus kitauei</name>
    <name type="common">Myxosporean</name>
    <dbReference type="NCBI Taxonomy" id="669202"/>
    <lineage>
        <taxon>Eukaryota</taxon>
        <taxon>Metazoa</taxon>
        <taxon>Cnidaria</taxon>
        <taxon>Myxozoa</taxon>
        <taxon>Myxosporea</taxon>
        <taxon>Bivalvulida</taxon>
        <taxon>Platysporina</taxon>
        <taxon>Myxobolidae</taxon>
        <taxon>Thelohanellus</taxon>
    </lineage>
</organism>
<dbReference type="SUPFAM" id="SSF56574">
    <property type="entry name" value="Serpins"/>
    <property type="match status" value="1"/>
</dbReference>
<feature type="compositionally biased region" description="Basic and acidic residues" evidence="3">
    <location>
        <begin position="385"/>
        <end position="403"/>
    </location>
</feature>
<dbReference type="OrthoDB" id="671595at2759"/>
<protein>
    <submittedName>
        <fullName evidence="5">Serine proteinase inhibitor A3K</fullName>
    </submittedName>
</protein>
<dbReference type="SMART" id="SM00093">
    <property type="entry name" value="SERPIN"/>
    <property type="match status" value="1"/>
</dbReference>
<dbReference type="InterPro" id="IPR000215">
    <property type="entry name" value="Serpin_fam"/>
</dbReference>
<proteinExistence type="inferred from homology"/>
<evidence type="ECO:0000256" key="1">
    <source>
        <dbReference type="ARBA" id="ARBA00009500"/>
    </source>
</evidence>
<sequence length="439" mass="50018">MSIEGVNRFTSIVLNHIFANQNATGNVALSGISLYVLLGAINIGLQRQSYNQLSRFLGEGFEELQDTGTWMDSHTAQKWTRLVDLASEFYMVTSALFCSCDINYHYKTVSDLLLRLHKINVNFSNPYPSDRNIYTLISMYAFGSKINEFEKSKLGEDGMIFMDAIFVSLNWQKKFNASHTETDIFYDNKGQTLEVEMMNQEGFNFIYDSYDHVFQVLFIRFKELFQFAAILLPREGHTIEDALTTFKFDDIYTYFTQSPIKYINLKMPKFKISSDKDYVQTFKDFGIADIFDRTHSDFGKMTNQTVFIGKLIQLLNVAVGELGVKADDNTDDFSEKSSSEPEKGGDTVVETRADAEGRAHSDAEDSYDPEDNQQLETDESEDSDEKSNSESEEERVFLAEKVPSDSEPFHVNRPFIFIIYSSTSNAALFSAFVTNPNTA</sequence>
<name>A0A0C2MGQ6_THEKT</name>
<feature type="compositionally biased region" description="Basic and acidic residues" evidence="3">
    <location>
        <begin position="328"/>
        <end position="363"/>
    </location>
</feature>
<dbReference type="PROSITE" id="PS00284">
    <property type="entry name" value="SERPIN"/>
    <property type="match status" value="1"/>
</dbReference>
<reference evidence="5 6" key="1">
    <citation type="journal article" date="2014" name="Genome Biol. Evol.">
        <title>The genome of the myxosporean Thelohanellus kitauei shows adaptations to nutrient acquisition within its fish host.</title>
        <authorList>
            <person name="Yang Y."/>
            <person name="Xiong J."/>
            <person name="Zhou Z."/>
            <person name="Huo F."/>
            <person name="Miao W."/>
            <person name="Ran C."/>
            <person name="Liu Y."/>
            <person name="Zhang J."/>
            <person name="Feng J."/>
            <person name="Wang M."/>
            <person name="Wang M."/>
            <person name="Wang L."/>
            <person name="Yao B."/>
        </authorList>
    </citation>
    <scope>NUCLEOTIDE SEQUENCE [LARGE SCALE GENOMIC DNA]</scope>
    <source>
        <strain evidence="5">Wuqing</strain>
    </source>
</reference>
<feature type="domain" description="Serpin" evidence="4">
    <location>
        <begin position="12"/>
        <end position="436"/>
    </location>
</feature>